<dbReference type="Proteomes" id="UP000782843">
    <property type="component" value="Unassembled WGS sequence"/>
</dbReference>
<dbReference type="EMBL" id="JAGQLG010000152">
    <property type="protein sequence ID" value="MCA9382503.1"/>
    <property type="molecule type" value="Genomic_DNA"/>
</dbReference>
<accession>A0A955L4J2</accession>
<dbReference type="PANTHER" id="PTHR31591">
    <property type="entry name" value="UPF0613 PROTEIN PB24D3.06C"/>
    <property type="match status" value="1"/>
</dbReference>
<dbReference type="Pfam" id="PF08538">
    <property type="entry name" value="DUF1749"/>
    <property type="match status" value="1"/>
</dbReference>
<proteinExistence type="predicted"/>
<keyword evidence="1" id="KW-0378">Hydrolase</keyword>
<organism evidence="1 2">
    <name type="scientific">Candidatus Dojkabacteria bacterium</name>
    <dbReference type="NCBI Taxonomy" id="2099670"/>
    <lineage>
        <taxon>Bacteria</taxon>
        <taxon>Candidatus Dojkabacteria</taxon>
    </lineage>
</organism>
<evidence type="ECO:0000313" key="2">
    <source>
        <dbReference type="Proteomes" id="UP000782843"/>
    </source>
</evidence>
<dbReference type="PANTHER" id="PTHR31591:SF1">
    <property type="entry name" value="UPF0613 PROTEIN PB24D3.06C"/>
    <property type="match status" value="1"/>
</dbReference>
<dbReference type="SUPFAM" id="SSF53474">
    <property type="entry name" value="alpha/beta-Hydrolases"/>
    <property type="match status" value="1"/>
</dbReference>
<evidence type="ECO:0000313" key="1">
    <source>
        <dbReference type="EMBL" id="MCA9382503.1"/>
    </source>
</evidence>
<reference evidence="1" key="2">
    <citation type="journal article" date="2021" name="Microbiome">
        <title>Successional dynamics and alternative stable states in a saline activated sludge microbial community over 9 years.</title>
        <authorList>
            <person name="Wang Y."/>
            <person name="Ye J."/>
            <person name="Ju F."/>
            <person name="Liu L."/>
            <person name="Boyd J.A."/>
            <person name="Deng Y."/>
            <person name="Parks D.H."/>
            <person name="Jiang X."/>
            <person name="Yin X."/>
            <person name="Woodcroft B.J."/>
            <person name="Tyson G.W."/>
            <person name="Hugenholtz P."/>
            <person name="Polz M.F."/>
            <person name="Zhang T."/>
        </authorList>
    </citation>
    <scope>NUCLEOTIDE SEQUENCE</scope>
    <source>
        <strain evidence="1">HKST-UBA10</strain>
    </source>
</reference>
<reference evidence="1" key="1">
    <citation type="submission" date="2020-04" db="EMBL/GenBank/DDBJ databases">
        <authorList>
            <person name="Zhang T."/>
        </authorList>
    </citation>
    <scope>NUCLEOTIDE SEQUENCE</scope>
    <source>
        <strain evidence="1">HKST-UBA10</strain>
    </source>
</reference>
<name>A0A955L4J2_9BACT</name>
<dbReference type="InterPro" id="IPR029058">
    <property type="entry name" value="AB_hydrolase_fold"/>
</dbReference>
<protein>
    <submittedName>
        <fullName evidence="1">Alpha/beta fold hydrolase</fullName>
    </submittedName>
</protein>
<dbReference type="Gene3D" id="3.40.50.1820">
    <property type="entry name" value="alpha/beta hydrolase"/>
    <property type="match status" value="1"/>
</dbReference>
<sequence length="290" mass="33352">MPSSLNLVTTITEDKLILHGLYHEADKSKPAVIYIHGFETTFYAHKFVHKIAEKFNQSNTPYLLAENRGTGIITEFINTDGVGKYYGSFREKLEEAHLDISAWIEFLKNEGYEEIILMGHSLGTIKSVRYLFEGEYANVVKSLILLAPFDKNAYLVVKNKDQWKKHVEIAKGKIDSGKGLESIPPEFDDYPVTYNTYYSWYKVDDLNCMYDFYRKDYDFPVLNKINIPVKVIIGGKDDFLFFPQFNKDGEEIKEILEKNLPKGDVTLLPDSGHVFRGFEDEVGEVVDNLN</sequence>
<comment type="caution">
    <text evidence="1">The sequence shown here is derived from an EMBL/GenBank/DDBJ whole genome shotgun (WGS) entry which is preliminary data.</text>
</comment>
<gene>
    <name evidence="1" type="ORF">KC660_03800</name>
</gene>
<dbReference type="InterPro" id="IPR013744">
    <property type="entry name" value="SidJ"/>
</dbReference>
<dbReference type="GO" id="GO:0016787">
    <property type="term" value="F:hydrolase activity"/>
    <property type="evidence" value="ECO:0007669"/>
    <property type="project" value="UniProtKB-KW"/>
</dbReference>
<dbReference type="AlphaFoldDB" id="A0A955L4J2"/>